<keyword evidence="1" id="KW-0614">Plasmid</keyword>
<protein>
    <submittedName>
        <fullName evidence="1">Uncharacterized protein</fullName>
    </submittedName>
</protein>
<dbReference type="RefSeq" id="WP_040202775.1">
    <property type="nucleotide sequence ID" value="NZ_CP010312.1"/>
</dbReference>
<evidence type="ECO:0000313" key="2">
    <source>
        <dbReference type="Proteomes" id="UP000035036"/>
    </source>
</evidence>
<dbReference type="KEGG" id="gsb:GSUB_16735"/>
<sequence length="154" mass="17621">MPVQENLPLVDLYLLVAPGQNSVDLNFGGMLYFCGHESFFGGVLHRLDWEGASLLGILTGAGKLKKPCCVQAFCNYLPIIDRALRLQSFYKGKSLPEKEFPNKDLWKQLQKEFGTHQFFFYEFEQSYHRQHDKCLNALDQAKDQARMVLDVLSG</sequence>
<dbReference type="EMBL" id="CP010312">
    <property type="protein sequence ID" value="AJF08148.1"/>
    <property type="molecule type" value="Genomic_DNA"/>
</dbReference>
<dbReference type="Proteomes" id="UP000035036">
    <property type="component" value="Plasmid pGSUB1"/>
</dbReference>
<accession>A0A0B5FL77</accession>
<evidence type="ECO:0000313" key="1">
    <source>
        <dbReference type="EMBL" id="AJF08148.1"/>
    </source>
</evidence>
<keyword evidence="2" id="KW-1185">Reference proteome</keyword>
<reference evidence="1 2" key="1">
    <citation type="journal article" date="2015" name="Genome Announc.">
        <title>Genomes of Geoalkalibacter ferrihydriticus Z-0531T and Geoalkalibacter subterraneus Red1T, Two Haloalkaliphilic Metal-Reducing Deltaproteobacteria.</title>
        <authorList>
            <person name="Badalamenti J.P."/>
            <person name="Krajmalnik-Brown R."/>
            <person name="Torres C.I."/>
            <person name="Bond D.R."/>
        </authorList>
    </citation>
    <scope>NUCLEOTIDE SEQUENCE [LARGE SCALE GENOMIC DNA]</scope>
    <source>
        <strain evidence="1 2">Red1</strain>
        <plasmid evidence="2">Plasmid pGSUB1</plasmid>
    </source>
</reference>
<gene>
    <name evidence="1" type="ORF">GSUB_16735</name>
</gene>
<organism evidence="1 2">
    <name type="scientific">Geoalkalibacter subterraneus</name>
    <dbReference type="NCBI Taxonomy" id="483547"/>
    <lineage>
        <taxon>Bacteria</taxon>
        <taxon>Pseudomonadati</taxon>
        <taxon>Thermodesulfobacteriota</taxon>
        <taxon>Desulfuromonadia</taxon>
        <taxon>Desulfuromonadales</taxon>
        <taxon>Geoalkalibacteraceae</taxon>
        <taxon>Geoalkalibacter</taxon>
    </lineage>
</organism>
<name>A0A0B5FL77_9BACT</name>
<dbReference type="HOGENOM" id="CLU_1701743_0_0_7"/>
<geneLocation type="plasmid" evidence="1 2">
    <name>pGSUB1</name>
</geneLocation>
<dbReference type="AlphaFoldDB" id="A0A0B5FL77"/>
<proteinExistence type="predicted"/>